<evidence type="ECO:0000313" key="2">
    <source>
        <dbReference type="Proteomes" id="UP001065682"/>
    </source>
</evidence>
<name>A0A9E4ZLA8_9EURY</name>
<protein>
    <submittedName>
        <fullName evidence="1">Uncharacterized protein</fullName>
    </submittedName>
</protein>
<comment type="caution">
    <text evidence="1">The sequence shown here is derived from an EMBL/GenBank/DDBJ whole genome shotgun (WGS) entry which is preliminary data.</text>
</comment>
<organism evidence="1 2">
    <name type="scientific">Methanoculleus formosensis</name>
    <dbReference type="NCBI Taxonomy" id="2590886"/>
    <lineage>
        <taxon>Archaea</taxon>
        <taxon>Methanobacteriati</taxon>
        <taxon>Methanobacteriota</taxon>
        <taxon>Stenosarchaea group</taxon>
        <taxon>Methanomicrobia</taxon>
        <taxon>Methanomicrobiales</taxon>
        <taxon>Methanomicrobiaceae</taxon>
        <taxon>Methanoculleus</taxon>
    </lineage>
</organism>
<evidence type="ECO:0000313" key="1">
    <source>
        <dbReference type="EMBL" id="MCT8337699.1"/>
    </source>
</evidence>
<dbReference type="AlphaFoldDB" id="A0A9E4ZLA8"/>
<sequence length="298" mass="33712">MKKRTGMRALSALFAILLVSMGVVPAMAAQSDDETLANRLNIQSPYFKSTDKVTDSKVIPIDAEKYNKPMSKEEFYRANEEYIKFLTKQFGEEIATKMVEDAYIKATVHPSEVGIKSLGDIRQILGEDVYIWPYVSRDTVMDDSDGPANLIFFNRNRHQAAMDFINTGQWNTALGYAEYSMRGDSPSSLAWVGSSGTGGSTNQIENGAYLTTRYHMVLFDGLYDPDIGYWCYGNCHYETFQLPIGHVLSDNCCIYGRNFAFGFADDYLNLDDWTWVNLFNSDGWEWAHDGWGIVLHMG</sequence>
<reference evidence="1" key="1">
    <citation type="submission" date="2019-06" db="EMBL/GenBank/DDBJ databases">
        <title>Methanoculleus strain from Tamsui River, Taipei, Taiwan.</title>
        <authorList>
            <person name="You Y.-T."/>
            <person name="Chen S.-C."/>
            <person name="Lai S.-J."/>
            <person name="Lee Y.-C."/>
            <person name="Lai M.-C."/>
        </authorList>
    </citation>
    <scope>NUCLEOTIDE SEQUENCE</scope>
    <source>
        <strain evidence="1">Afa-1</strain>
    </source>
</reference>
<dbReference type="EMBL" id="VHLL01000005">
    <property type="protein sequence ID" value="MCT8337699.1"/>
    <property type="molecule type" value="Genomic_DNA"/>
</dbReference>
<accession>A0A9E4ZLA8</accession>
<dbReference type="Proteomes" id="UP001065682">
    <property type="component" value="Unassembled WGS sequence"/>
</dbReference>
<keyword evidence="2" id="KW-1185">Reference proteome</keyword>
<gene>
    <name evidence="1" type="ORF">FKB36_09440</name>
</gene>
<dbReference type="RefSeq" id="WP_261597809.1">
    <property type="nucleotide sequence ID" value="NZ_VHLL01000005.1"/>
</dbReference>
<proteinExistence type="predicted"/>